<reference evidence="2 3" key="2">
    <citation type="submission" date="2019-08" db="EMBL/GenBank/DDBJ databases">
        <title>Amycolatopsis acidicola sp. nov., isolated from peat swamp forest soil.</title>
        <authorList>
            <person name="Srisuk N."/>
        </authorList>
    </citation>
    <scope>NUCLEOTIDE SEQUENCE [LARGE SCALE GENOMIC DNA]</scope>
    <source>
        <strain evidence="2 3">TBRC 6029</strain>
    </source>
</reference>
<dbReference type="GO" id="GO:0043565">
    <property type="term" value="F:sequence-specific DNA binding"/>
    <property type="evidence" value="ECO:0007669"/>
    <property type="project" value="TreeGrafter"/>
</dbReference>
<dbReference type="Gene3D" id="1.10.10.10">
    <property type="entry name" value="Winged helix-like DNA-binding domain superfamily/Winged helix DNA-binding domain"/>
    <property type="match status" value="2"/>
</dbReference>
<dbReference type="InterPro" id="IPR036390">
    <property type="entry name" value="WH_DNA-bd_sf"/>
</dbReference>
<dbReference type="GO" id="GO:0005829">
    <property type="term" value="C:cytosol"/>
    <property type="evidence" value="ECO:0007669"/>
    <property type="project" value="TreeGrafter"/>
</dbReference>
<dbReference type="Gene3D" id="3.30.70.920">
    <property type="match status" value="2"/>
</dbReference>
<accession>A0A558CS51</accession>
<dbReference type="PANTHER" id="PTHR30154:SF34">
    <property type="entry name" value="TRANSCRIPTIONAL REGULATOR AZLB"/>
    <property type="match status" value="1"/>
</dbReference>
<reference evidence="2 3" key="1">
    <citation type="submission" date="2019-07" db="EMBL/GenBank/DDBJ databases">
        <authorList>
            <person name="Duangmal K."/>
            <person name="Teo W.F.A."/>
        </authorList>
    </citation>
    <scope>NUCLEOTIDE SEQUENCE [LARGE SCALE GENOMIC DNA]</scope>
    <source>
        <strain evidence="2 3">TBRC 6029</strain>
    </source>
</reference>
<gene>
    <name evidence="2" type="ORF">FNH05_14545</name>
</gene>
<dbReference type="AlphaFoldDB" id="A0A558CS51"/>
<evidence type="ECO:0000313" key="2">
    <source>
        <dbReference type="EMBL" id="TVT51590.1"/>
    </source>
</evidence>
<dbReference type="PANTHER" id="PTHR30154">
    <property type="entry name" value="LEUCINE-RESPONSIVE REGULATORY PROTEIN"/>
    <property type="match status" value="1"/>
</dbReference>
<dbReference type="Pfam" id="PF01037">
    <property type="entry name" value="AsnC_trans_reg"/>
    <property type="match status" value="1"/>
</dbReference>
<dbReference type="EMBL" id="VJWX01000121">
    <property type="protein sequence ID" value="TVT51590.1"/>
    <property type="molecule type" value="Genomic_DNA"/>
</dbReference>
<dbReference type="GO" id="GO:0043200">
    <property type="term" value="P:response to amino acid"/>
    <property type="evidence" value="ECO:0007669"/>
    <property type="project" value="TreeGrafter"/>
</dbReference>
<dbReference type="InterPro" id="IPR019887">
    <property type="entry name" value="Tscrpt_reg_AsnC/Lrp_C"/>
</dbReference>
<protein>
    <submittedName>
        <fullName evidence="2">Lrp/AsnC family transcriptional regulator</fullName>
    </submittedName>
</protein>
<dbReference type="InterPro" id="IPR011008">
    <property type="entry name" value="Dimeric_a/b-barrel"/>
</dbReference>
<evidence type="ECO:0000259" key="1">
    <source>
        <dbReference type="Pfam" id="PF01037"/>
    </source>
</evidence>
<name>A0A558CS51_9PSEU</name>
<dbReference type="OrthoDB" id="4050641at2"/>
<comment type="caution">
    <text evidence="2">The sequence shown here is derived from an EMBL/GenBank/DDBJ whole genome shotgun (WGS) entry which is preliminary data.</text>
</comment>
<sequence>MHPDDLDERDLELLHGLQIAPRVSWAVAARILDSTPATLAGRWARLREAGLAWVTAHRGGDYRRVVLALVEVDCLPGTRAEVVRAVCADRRAVTVEESTRGRDLLLTVITGDLAGLTAFVLDELTALPGVERQRTSVVTTLHRDGGHWRLGALSRSRELAFEAAARGMRPTPGVTPPPNAGPLIEALAGDGRRSAADLARLTGRNPATLRRQLARLLASGLLSFRCEVAQSLTGRPISSTWTASVAPADQERTIEALATLPELRMCSSVTGDANIAFTVWTSSLTDLTRLERLIGTRLPWLSVRDSGINLRTSKRMGWMLDEHGRTTGEVVPPP</sequence>
<dbReference type="SUPFAM" id="SSF54909">
    <property type="entry name" value="Dimeric alpha+beta barrel"/>
    <property type="match status" value="2"/>
</dbReference>
<organism evidence="2 3">
    <name type="scientific">Amycolatopsis rhizosphaerae</name>
    <dbReference type="NCBI Taxonomy" id="2053003"/>
    <lineage>
        <taxon>Bacteria</taxon>
        <taxon>Bacillati</taxon>
        <taxon>Actinomycetota</taxon>
        <taxon>Actinomycetes</taxon>
        <taxon>Pseudonocardiales</taxon>
        <taxon>Pseudonocardiaceae</taxon>
        <taxon>Amycolatopsis</taxon>
    </lineage>
</organism>
<keyword evidence="3" id="KW-1185">Reference proteome</keyword>
<dbReference type="InterPro" id="IPR019888">
    <property type="entry name" value="Tscrpt_reg_AsnC-like"/>
</dbReference>
<feature type="domain" description="Transcription regulator AsnC/Lrp ligand binding" evidence="1">
    <location>
        <begin position="70"/>
        <end position="138"/>
    </location>
</feature>
<dbReference type="InterPro" id="IPR036388">
    <property type="entry name" value="WH-like_DNA-bd_sf"/>
</dbReference>
<dbReference type="Proteomes" id="UP000320011">
    <property type="component" value="Unassembled WGS sequence"/>
</dbReference>
<evidence type="ECO:0000313" key="3">
    <source>
        <dbReference type="Proteomes" id="UP000320011"/>
    </source>
</evidence>
<dbReference type="SUPFAM" id="SSF46785">
    <property type="entry name" value="Winged helix' DNA-binding domain"/>
    <property type="match status" value="1"/>
</dbReference>
<proteinExistence type="predicted"/>
<dbReference type="SMART" id="SM00344">
    <property type="entry name" value="HTH_ASNC"/>
    <property type="match status" value="1"/>
</dbReference>